<dbReference type="PROSITE" id="PS51228">
    <property type="entry name" value="ACB_2"/>
    <property type="match status" value="1"/>
</dbReference>
<evidence type="ECO:0000313" key="5">
    <source>
        <dbReference type="Proteomes" id="UP000324632"/>
    </source>
</evidence>
<dbReference type="EMBL" id="SOYY01000024">
    <property type="protein sequence ID" value="KAA0703348.1"/>
    <property type="molecule type" value="Genomic_DNA"/>
</dbReference>
<protein>
    <submittedName>
        <fullName evidence="3">Acyl-CoA-binding domain-containing protein 7</fullName>
    </submittedName>
</protein>
<dbReference type="GO" id="GO:0000062">
    <property type="term" value="F:fatty-acyl-CoA binding"/>
    <property type="evidence" value="ECO:0007669"/>
    <property type="project" value="InterPro"/>
</dbReference>
<evidence type="ECO:0000313" key="3">
    <source>
        <dbReference type="EMBL" id="KAA0703348.1"/>
    </source>
</evidence>
<dbReference type="Gene3D" id="1.20.80.10">
    <property type="match status" value="1"/>
</dbReference>
<keyword evidence="1" id="KW-0446">Lipid-binding</keyword>
<dbReference type="EMBL" id="SOYY01000024">
    <property type="protein sequence ID" value="KAA0703587.1"/>
    <property type="molecule type" value="Genomic_DNA"/>
</dbReference>
<evidence type="ECO:0000259" key="2">
    <source>
        <dbReference type="PROSITE" id="PS51228"/>
    </source>
</evidence>
<dbReference type="AlphaFoldDB" id="A0A5A9N2B2"/>
<evidence type="ECO:0000313" key="4">
    <source>
        <dbReference type="EMBL" id="KAA0703587.1"/>
    </source>
</evidence>
<dbReference type="InterPro" id="IPR014352">
    <property type="entry name" value="FERM/acyl-CoA-bd_prot_sf"/>
</dbReference>
<dbReference type="PANTHER" id="PTHR23310">
    <property type="entry name" value="ACYL-COA-BINDING PROTEIN, ACBP"/>
    <property type="match status" value="1"/>
</dbReference>
<name>A0A5A9N2B2_9TELE</name>
<comment type="caution">
    <text evidence="3">The sequence shown here is derived from an EMBL/GenBank/DDBJ whole genome shotgun (WGS) entry which is preliminary data.</text>
</comment>
<evidence type="ECO:0000256" key="1">
    <source>
        <dbReference type="ARBA" id="ARBA00023121"/>
    </source>
</evidence>
<feature type="domain" description="ACB" evidence="2">
    <location>
        <begin position="7"/>
        <end position="91"/>
    </location>
</feature>
<dbReference type="InterPro" id="IPR000582">
    <property type="entry name" value="Acyl-CoA-binding_protein"/>
</dbReference>
<dbReference type="InterPro" id="IPR035984">
    <property type="entry name" value="Acyl-CoA-binding_sf"/>
</dbReference>
<keyword evidence="5" id="KW-1185">Reference proteome</keyword>
<gene>
    <name evidence="3" type="ORF">E1301_Tti006855</name>
    <name evidence="4" type="ORF">E1301_Tti023730</name>
</gene>
<organism evidence="3 5">
    <name type="scientific">Triplophysa tibetana</name>
    <dbReference type="NCBI Taxonomy" id="1572043"/>
    <lineage>
        <taxon>Eukaryota</taxon>
        <taxon>Metazoa</taxon>
        <taxon>Chordata</taxon>
        <taxon>Craniata</taxon>
        <taxon>Vertebrata</taxon>
        <taxon>Euteleostomi</taxon>
        <taxon>Actinopterygii</taxon>
        <taxon>Neopterygii</taxon>
        <taxon>Teleostei</taxon>
        <taxon>Ostariophysi</taxon>
        <taxon>Cypriniformes</taxon>
        <taxon>Nemacheilidae</taxon>
        <taxon>Triplophysa</taxon>
    </lineage>
</organism>
<dbReference type="Proteomes" id="UP000324632">
    <property type="component" value="Chromosome 24"/>
</dbReference>
<reference evidence="3 5" key="1">
    <citation type="journal article" date="2019" name="Mol. Ecol. Resour.">
        <title>Chromosome-level genome assembly of Triplophysa tibetana, a fish adapted to the harsh high-altitude environment of the Tibetan Plateau.</title>
        <authorList>
            <person name="Yang X."/>
            <person name="Liu H."/>
            <person name="Ma Z."/>
            <person name="Zou Y."/>
            <person name="Zou M."/>
            <person name="Mao Y."/>
            <person name="Li X."/>
            <person name="Wang H."/>
            <person name="Chen T."/>
            <person name="Wang W."/>
            <person name="Yang R."/>
        </authorList>
    </citation>
    <scope>NUCLEOTIDE SEQUENCE [LARGE SCALE GENOMIC DNA]</scope>
    <source>
        <strain evidence="3">TTIB1903HZAU</strain>
        <tissue evidence="3">Muscle</tissue>
    </source>
</reference>
<dbReference type="PANTHER" id="PTHR23310:SF51">
    <property type="entry name" value="ACYL-COA-BINDING DOMAIN-CONTAINING PROTEIN 7"/>
    <property type="match status" value="1"/>
</dbReference>
<dbReference type="Pfam" id="PF00887">
    <property type="entry name" value="ACBP"/>
    <property type="match status" value="1"/>
</dbReference>
<sequence length="91" mass="10482">MKIYLCLQAEFNQYAEDVKKVKTRPTDRELLDLYGLYKQVIAGDINIGKPMLDVKGKAKWEAWNSRKGMSNEDAMNAYISLAKETIEKYGM</sequence>
<dbReference type="GO" id="GO:0006631">
    <property type="term" value="P:fatty acid metabolic process"/>
    <property type="evidence" value="ECO:0007669"/>
    <property type="project" value="TreeGrafter"/>
</dbReference>
<dbReference type="SUPFAM" id="SSF47027">
    <property type="entry name" value="Acyl-CoA binding protein"/>
    <property type="match status" value="1"/>
</dbReference>
<proteinExistence type="predicted"/>
<accession>A0A5A9N2B2</accession>
<dbReference type="PRINTS" id="PR00689">
    <property type="entry name" value="ACOABINDINGP"/>
</dbReference>